<dbReference type="GO" id="GO:1990281">
    <property type="term" value="C:efflux pump complex"/>
    <property type="evidence" value="ECO:0007669"/>
    <property type="project" value="TreeGrafter"/>
</dbReference>
<organism evidence="4 5">
    <name type="scientific">Profundibacter amoris</name>
    <dbReference type="NCBI Taxonomy" id="2171755"/>
    <lineage>
        <taxon>Bacteria</taxon>
        <taxon>Pseudomonadati</taxon>
        <taxon>Pseudomonadota</taxon>
        <taxon>Alphaproteobacteria</taxon>
        <taxon>Rhodobacterales</taxon>
        <taxon>Paracoccaceae</taxon>
        <taxon>Profundibacter</taxon>
    </lineage>
</organism>
<keyword evidence="3" id="KW-0732">Signal</keyword>
<name>A0A347UD06_9RHOB</name>
<dbReference type="Gene3D" id="2.40.420.20">
    <property type="match status" value="1"/>
</dbReference>
<dbReference type="PANTHER" id="PTHR30469:SF15">
    <property type="entry name" value="HLYD FAMILY OF SECRETION PROTEINS"/>
    <property type="match status" value="1"/>
</dbReference>
<dbReference type="GO" id="GO:0015562">
    <property type="term" value="F:efflux transmembrane transporter activity"/>
    <property type="evidence" value="ECO:0007669"/>
    <property type="project" value="TreeGrafter"/>
</dbReference>
<accession>A0A347UD06</accession>
<dbReference type="NCBIfam" id="TIGR01730">
    <property type="entry name" value="RND_mfp"/>
    <property type="match status" value="1"/>
</dbReference>
<dbReference type="InterPro" id="IPR006143">
    <property type="entry name" value="RND_pump_MFP"/>
</dbReference>
<dbReference type="Proteomes" id="UP000261704">
    <property type="component" value="Chromosome"/>
</dbReference>
<dbReference type="Gene3D" id="2.40.50.100">
    <property type="match status" value="1"/>
</dbReference>
<feature type="signal peptide" evidence="3">
    <location>
        <begin position="1"/>
        <end position="19"/>
    </location>
</feature>
<feature type="chain" id="PRO_5016708183" evidence="3">
    <location>
        <begin position="20"/>
        <end position="320"/>
    </location>
</feature>
<dbReference type="PANTHER" id="PTHR30469">
    <property type="entry name" value="MULTIDRUG RESISTANCE PROTEIN MDTA"/>
    <property type="match status" value="1"/>
</dbReference>
<comment type="similarity">
    <text evidence="1">Belongs to the membrane fusion protein (MFP) (TC 8.A.1) family.</text>
</comment>
<dbReference type="SUPFAM" id="SSF111369">
    <property type="entry name" value="HlyD-like secretion proteins"/>
    <property type="match status" value="1"/>
</dbReference>
<dbReference type="Gene3D" id="1.10.287.470">
    <property type="entry name" value="Helix hairpin bin"/>
    <property type="match status" value="1"/>
</dbReference>
<feature type="coiled-coil region" evidence="2">
    <location>
        <begin position="84"/>
        <end position="142"/>
    </location>
</feature>
<dbReference type="AlphaFoldDB" id="A0A347UD06"/>
<dbReference type="OrthoDB" id="7914255at2"/>
<proteinExistence type="inferred from homology"/>
<evidence type="ECO:0000256" key="1">
    <source>
        <dbReference type="ARBA" id="ARBA00009477"/>
    </source>
</evidence>
<evidence type="ECO:0000256" key="3">
    <source>
        <dbReference type="SAM" id="SignalP"/>
    </source>
</evidence>
<keyword evidence="2" id="KW-0175">Coiled coil</keyword>
<evidence type="ECO:0000313" key="5">
    <source>
        <dbReference type="Proteomes" id="UP000261704"/>
    </source>
</evidence>
<protein>
    <submittedName>
        <fullName evidence="4">Efflux RND transporter periplasmic adaptor subunit</fullName>
    </submittedName>
</protein>
<gene>
    <name evidence="4" type="ORF">BAR1_01540</name>
</gene>
<dbReference type="EMBL" id="CP032125">
    <property type="protein sequence ID" value="AXX96734.1"/>
    <property type="molecule type" value="Genomic_DNA"/>
</dbReference>
<dbReference type="RefSeq" id="WP_118941392.1">
    <property type="nucleotide sequence ID" value="NZ_CP032125.1"/>
</dbReference>
<evidence type="ECO:0000313" key="4">
    <source>
        <dbReference type="EMBL" id="AXX96734.1"/>
    </source>
</evidence>
<dbReference type="KEGG" id="pamo:BAR1_01540"/>
<sequence>MKLSLPLIITLLGASIAQAETLTLTPQPITEWKAVYGVIETRDRVPARARIGGTIIELLVTEGDMVTEGQKVALIKDDKLEFQLEALDAQISALNARLKTAVEDLERGQELIKRGTITAQRLSQLQSQVDVLNGEIRGVEAQQLVIKQQVSEGEVLSPEAGVVLSVPPSKGSVINPGESVAVIGGGGSFLRLSVPERHAANLHEGDSIEMSDGQSGTLAKVYPQIENGRVLADVEVPGLNDRFVGRRVPVRLPVGERKAILVPESAVSMHGGIDFVTLEINGEEMRRAVVLGATVMRDEKVWKEVLTGVSAGDKLVNSHE</sequence>
<evidence type="ECO:0000256" key="2">
    <source>
        <dbReference type="SAM" id="Coils"/>
    </source>
</evidence>
<reference evidence="4 5" key="1">
    <citation type="submission" date="2018-09" db="EMBL/GenBank/DDBJ databases">
        <title>Profundibacter amoris BAR1 gen. nov., sp. nov., a new member of the Roseobacter clade isolated at Lokis Castle Vent Field on the Arctic Mid-Oceanic Ridge.</title>
        <authorList>
            <person name="Le Moine Bauer S."/>
            <person name="Sjoeberg A.G."/>
            <person name="L'Haridon S."/>
            <person name="Stokke R."/>
            <person name="Roalkvam I."/>
            <person name="Steen I.H."/>
            <person name="Dahle H."/>
        </authorList>
    </citation>
    <scope>NUCLEOTIDE SEQUENCE [LARGE SCALE GENOMIC DNA]</scope>
    <source>
        <strain evidence="4 5">BAR1</strain>
    </source>
</reference>
<keyword evidence="5" id="KW-1185">Reference proteome</keyword>